<gene>
    <name evidence="1" type="ORF">GUITHDRAFT_106928</name>
</gene>
<proteinExistence type="predicted"/>
<dbReference type="KEGG" id="gtt:GUITHDRAFT_106928"/>
<accession>L1JG64</accession>
<evidence type="ECO:0000313" key="3">
    <source>
        <dbReference type="Proteomes" id="UP000011087"/>
    </source>
</evidence>
<reference evidence="3" key="2">
    <citation type="submission" date="2012-11" db="EMBL/GenBank/DDBJ databases">
        <authorList>
            <person name="Kuo A."/>
            <person name="Curtis B.A."/>
            <person name="Tanifuji G."/>
            <person name="Burki F."/>
            <person name="Gruber A."/>
            <person name="Irimia M."/>
            <person name="Maruyama S."/>
            <person name="Arias M.C."/>
            <person name="Ball S.G."/>
            <person name="Gile G.H."/>
            <person name="Hirakawa Y."/>
            <person name="Hopkins J.F."/>
            <person name="Rensing S.A."/>
            <person name="Schmutz J."/>
            <person name="Symeonidi A."/>
            <person name="Elias M."/>
            <person name="Eveleigh R.J."/>
            <person name="Herman E.K."/>
            <person name="Klute M.J."/>
            <person name="Nakayama T."/>
            <person name="Obornik M."/>
            <person name="Reyes-Prieto A."/>
            <person name="Armbrust E.V."/>
            <person name="Aves S.J."/>
            <person name="Beiko R.G."/>
            <person name="Coutinho P."/>
            <person name="Dacks J.B."/>
            <person name="Durnford D.G."/>
            <person name="Fast N.M."/>
            <person name="Green B.R."/>
            <person name="Grisdale C."/>
            <person name="Hempe F."/>
            <person name="Henrissat B."/>
            <person name="Hoppner M.P."/>
            <person name="Ishida K.-I."/>
            <person name="Kim E."/>
            <person name="Koreny L."/>
            <person name="Kroth P.G."/>
            <person name="Liu Y."/>
            <person name="Malik S.-B."/>
            <person name="Maier U.G."/>
            <person name="McRose D."/>
            <person name="Mock T."/>
            <person name="Neilson J.A."/>
            <person name="Onodera N.T."/>
            <person name="Poole A.M."/>
            <person name="Pritham E.J."/>
            <person name="Richards T.A."/>
            <person name="Rocap G."/>
            <person name="Roy S.W."/>
            <person name="Sarai C."/>
            <person name="Schaack S."/>
            <person name="Shirato S."/>
            <person name="Slamovits C.H."/>
            <person name="Spencer D.F."/>
            <person name="Suzuki S."/>
            <person name="Worden A.Z."/>
            <person name="Zauner S."/>
            <person name="Barry K."/>
            <person name="Bell C."/>
            <person name="Bharti A.K."/>
            <person name="Crow J.A."/>
            <person name="Grimwood J."/>
            <person name="Kramer R."/>
            <person name="Lindquist E."/>
            <person name="Lucas S."/>
            <person name="Salamov A."/>
            <person name="McFadden G.I."/>
            <person name="Lane C.E."/>
            <person name="Keeling P.J."/>
            <person name="Gray M.W."/>
            <person name="Grigoriev I.V."/>
            <person name="Archibald J.M."/>
        </authorList>
    </citation>
    <scope>NUCLEOTIDE SEQUENCE</scope>
    <source>
        <strain evidence="3">CCMP2712</strain>
    </source>
</reference>
<keyword evidence="3" id="KW-1185">Reference proteome</keyword>
<dbReference type="PaxDb" id="55529-EKX47491"/>
<evidence type="ECO:0000313" key="2">
    <source>
        <dbReference type="EnsemblProtists" id="EKX47491"/>
    </source>
</evidence>
<name>L1JG64_GUITC</name>
<reference evidence="1 3" key="1">
    <citation type="journal article" date="2012" name="Nature">
        <title>Algal genomes reveal evolutionary mosaicism and the fate of nucleomorphs.</title>
        <authorList>
            <consortium name="DOE Joint Genome Institute"/>
            <person name="Curtis B.A."/>
            <person name="Tanifuji G."/>
            <person name="Burki F."/>
            <person name="Gruber A."/>
            <person name="Irimia M."/>
            <person name="Maruyama S."/>
            <person name="Arias M.C."/>
            <person name="Ball S.G."/>
            <person name="Gile G.H."/>
            <person name="Hirakawa Y."/>
            <person name="Hopkins J.F."/>
            <person name="Kuo A."/>
            <person name="Rensing S.A."/>
            <person name="Schmutz J."/>
            <person name="Symeonidi A."/>
            <person name="Elias M."/>
            <person name="Eveleigh R.J."/>
            <person name="Herman E.K."/>
            <person name="Klute M.J."/>
            <person name="Nakayama T."/>
            <person name="Obornik M."/>
            <person name="Reyes-Prieto A."/>
            <person name="Armbrust E.V."/>
            <person name="Aves S.J."/>
            <person name="Beiko R.G."/>
            <person name="Coutinho P."/>
            <person name="Dacks J.B."/>
            <person name="Durnford D.G."/>
            <person name="Fast N.M."/>
            <person name="Green B.R."/>
            <person name="Grisdale C.J."/>
            <person name="Hempel F."/>
            <person name="Henrissat B."/>
            <person name="Hoppner M.P."/>
            <person name="Ishida K."/>
            <person name="Kim E."/>
            <person name="Koreny L."/>
            <person name="Kroth P.G."/>
            <person name="Liu Y."/>
            <person name="Malik S.B."/>
            <person name="Maier U.G."/>
            <person name="McRose D."/>
            <person name="Mock T."/>
            <person name="Neilson J.A."/>
            <person name="Onodera N.T."/>
            <person name="Poole A.M."/>
            <person name="Pritham E.J."/>
            <person name="Richards T.A."/>
            <person name="Rocap G."/>
            <person name="Roy S.W."/>
            <person name="Sarai C."/>
            <person name="Schaack S."/>
            <person name="Shirato S."/>
            <person name="Slamovits C.H."/>
            <person name="Spencer D.F."/>
            <person name="Suzuki S."/>
            <person name="Worden A.Z."/>
            <person name="Zauner S."/>
            <person name="Barry K."/>
            <person name="Bell C."/>
            <person name="Bharti A.K."/>
            <person name="Crow J.A."/>
            <person name="Grimwood J."/>
            <person name="Kramer R."/>
            <person name="Lindquist E."/>
            <person name="Lucas S."/>
            <person name="Salamov A."/>
            <person name="McFadden G.I."/>
            <person name="Lane C.E."/>
            <person name="Keeling P.J."/>
            <person name="Gray M.W."/>
            <person name="Grigoriev I.V."/>
            <person name="Archibald J.M."/>
        </authorList>
    </citation>
    <scope>NUCLEOTIDE SEQUENCE</scope>
    <source>
        <strain evidence="1 3">CCMP2712</strain>
    </source>
</reference>
<organism evidence="1">
    <name type="scientific">Guillardia theta (strain CCMP2712)</name>
    <name type="common">Cryptophyte</name>
    <dbReference type="NCBI Taxonomy" id="905079"/>
    <lineage>
        <taxon>Eukaryota</taxon>
        <taxon>Cryptophyceae</taxon>
        <taxon>Pyrenomonadales</taxon>
        <taxon>Geminigeraceae</taxon>
        <taxon>Guillardia</taxon>
    </lineage>
</organism>
<dbReference type="EMBL" id="JH992990">
    <property type="protein sequence ID" value="EKX47491.1"/>
    <property type="molecule type" value="Genomic_DNA"/>
</dbReference>
<dbReference type="Proteomes" id="UP000011087">
    <property type="component" value="Unassembled WGS sequence"/>
</dbReference>
<protein>
    <submittedName>
        <fullName evidence="1 2">Uncharacterized protein</fullName>
    </submittedName>
</protein>
<dbReference type="AlphaFoldDB" id="L1JG64"/>
<reference evidence="2" key="3">
    <citation type="submission" date="2016-03" db="UniProtKB">
        <authorList>
            <consortium name="EnsemblProtists"/>
        </authorList>
    </citation>
    <scope>IDENTIFICATION</scope>
</reference>
<evidence type="ECO:0000313" key="1">
    <source>
        <dbReference type="EMBL" id="EKX47491.1"/>
    </source>
</evidence>
<sequence>MNLTFLQMFGSLTAVFGNKQEFESLDFWPDTNMNGYAYFHRVDRTNGGDVNATHHTGYAKKHPFWY</sequence>
<dbReference type="EnsemblProtists" id="EKX47491">
    <property type="protein sequence ID" value="EKX47491"/>
    <property type="gene ID" value="GUITHDRAFT_106928"/>
</dbReference>
<dbReference type="GeneID" id="17304154"/>
<dbReference type="RefSeq" id="XP_005834471.1">
    <property type="nucleotide sequence ID" value="XM_005834414.1"/>
</dbReference>
<dbReference type="HOGENOM" id="CLU_2836643_0_0_1"/>